<dbReference type="AlphaFoldDB" id="A0A0E9RJN5"/>
<reference evidence="1" key="2">
    <citation type="journal article" date="2015" name="Fish Shellfish Immunol.">
        <title>Early steps in the European eel (Anguilla anguilla)-Vibrio vulnificus interaction in the gills: Role of the RtxA13 toxin.</title>
        <authorList>
            <person name="Callol A."/>
            <person name="Pajuelo D."/>
            <person name="Ebbesson L."/>
            <person name="Teles M."/>
            <person name="MacKenzie S."/>
            <person name="Amaro C."/>
        </authorList>
    </citation>
    <scope>NUCLEOTIDE SEQUENCE</scope>
</reference>
<protein>
    <submittedName>
        <fullName evidence="1">Uncharacterized protein</fullName>
    </submittedName>
</protein>
<accession>A0A0E9RJN5</accession>
<sequence length="62" mass="7239">MAFQVNLRHQQLITCGACMLPHIDLNLLFGAKTIFKPYYLLISIQQQYYCAFQLFKALTILQ</sequence>
<reference evidence="1" key="1">
    <citation type="submission" date="2014-11" db="EMBL/GenBank/DDBJ databases">
        <authorList>
            <person name="Amaro Gonzalez C."/>
        </authorList>
    </citation>
    <scope>NUCLEOTIDE SEQUENCE</scope>
</reference>
<dbReference type="EMBL" id="GBXM01080024">
    <property type="protein sequence ID" value="JAH28553.1"/>
    <property type="molecule type" value="Transcribed_RNA"/>
</dbReference>
<proteinExistence type="predicted"/>
<organism evidence="1">
    <name type="scientific">Anguilla anguilla</name>
    <name type="common">European freshwater eel</name>
    <name type="synonym">Muraena anguilla</name>
    <dbReference type="NCBI Taxonomy" id="7936"/>
    <lineage>
        <taxon>Eukaryota</taxon>
        <taxon>Metazoa</taxon>
        <taxon>Chordata</taxon>
        <taxon>Craniata</taxon>
        <taxon>Vertebrata</taxon>
        <taxon>Euteleostomi</taxon>
        <taxon>Actinopterygii</taxon>
        <taxon>Neopterygii</taxon>
        <taxon>Teleostei</taxon>
        <taxon>Anguilliformes</taxon>
        <taxon>Anguillidae</taxon>
        <taxon>Anguilla</taxon>
    </lineage>
</organism>
<evidence type="ECO:0000313" key="1">
    <source>
        <dbReference type="EMBL" id="JAH28553.1"/>
    </source>
</evidence>
<name>A0A0E9RJN5_ANGAN</name>
<dbReference type="EMBL" id="GBXM01072789">
    <property type="protein sequence ID" value="JAH35788.1"/>
    <property type="molecule type" value="Transcribed_RNA"/>
</dbReference>